<accession>A0ABW3WDG9</accession>
<comment type="catalytic activity">
    <reaction evidence="10 11">
        <text>D-alanyl-D-alanine + UDP-N-acetyl-alpha-D-muramoyl-L-alanyl-gamma-D-glutamyl-meso-2,6-diaminopimelate + ATP = UDP-N-acetyl-alpha-D-muramoyl-L-alanyl-gamma-D-glutamyl-meso-2,6-diaminopimeloyl-D-alanyl-D-alanine + ADP + phosphate + H(+)</text>
        <dbReference type="Rhea" id="RHEA:28374"/>
        <dbReference type="ChEBI" id="CHEBI:15378"/>
        <dbReference type="ChEBI" id="CHEBI:30616"/>
        <dbReference type="ChEBI" id="CHEBI:43474"/>
        <dbReference type="ChEBI" id="CHEBI:57822"/>
        <dbReference type="ChEBI" id="CHEBI:61386"/>
        <dbReference type="ChEBI" id="CHEBI:83905"/>
        <dbReference type="ChEBI" id="CHEBI:456216"/>
        <dbReference type="EC" id="6.3.2.10"/>
    </reaction>
</comment>
<dbReference type="EC" id="6.3.2.10" evidence="10 11"/>
<evidence type="ECO:0000259" key="13">
    <source>
        <dbReference type="Pfam" id="PF02875"/>
    </source>
</evidence>
<dbReference type="Gene3D" id="3.90.190.20">
    <property type="entry name" value="Mur ligase, C-terminal domain"/>
    <property type="match status" value="1"/>
</dbReference>
<dbReference type="GO" id="GO:0047480">
    <property type="term" value="F:UDP-N-acetylmuramoyl-tripeptide-D-alanyl-D-alanine ligase activity"/>
    <property type="evidence" value="ECO:0007669"/>
    <property type="project" value="UniProtKB-EC"/>
</dbReference>
<keyword evidence="16" id="KW-1185">Reference proteome</keyword>
<comment type="caution">
    <text evidence="15">The sequence shown here is derived from an EMBL/GenBank/DDBJ whole genome shotgun (WGS) entry which is preliminary data.</text>
</comment>
<keyword evidence="7 10" id="KW-0573">Peptidoglycan synthesis</keyword>
<dbReference type="NCBIfam" id="TIGR01143">
    <property type="entry name" value="murF"/>
    <property type="match status" value="1"/>
</dbReference>
<evidence type="ECO:0000256" key="10">
    <source>
        <dbReference type="HAMAP-Rule" id="MF_02019"/>
    </source>
</evidence>
<dbReference type="SUPFAM" id="SSF53244">
    <property type="entry name" value="MurD-like peptide ligases, peptide-binding domain"/>
    <property type="match status" value="1"/>
</dbReference>
<dbReference type="InterPro" id="IPR013221">
    <property type="entry name" value="Mur_ligase_cen"/>
</dbReference>
<evidence type="ECO:0000256" key="6">
    <source>
        <dbReference type="ARBA" id="ARBA00022960"/>
    </source>
</evidence>
<dbReference type="RefSeq" id="WP_277834165.1">
    <property type="nucleotide sequence ID" value="NZ_JARQZE010000011.1"/>
</dbReference>
<dbReference type="InterPro" id="IPR035911">
    <property type="entry name" value="MurE/MurF_N"/>
</dbReference>
<feature type="domain" description="Mur ligase C-terminal" evidence="13">
    <location>
        <begin position="331"/>
        <end position="450"/>
    </location>
</feature>
<evidence type="ECO:0000256" key="11">
    <source>
        <dbReference type="RuleBase" id="RU004136"/>
    </source>
</evidence>
<name>A0ABW3WDG9_9RHOO</name>
<gene>
    <name evidence="10 15" type="primary">murF</name>
    <name evidence="15" type="ORF">ACFQ4M_05200</name>
</gene>
<feature type="binding site" evidence="10">
    <location>
        <begin position="117"/>
        <end position="123"/>
    </location>
    <ligand>
        <name>ATP</name>
        <dbReference type="ChEBI" id="CHEBI:30616"/>
    </ligand>
</feature>
<dbReference type="InterPro" id="IPR036565">
    <property type="entry name" value="Mur-like_cat_sf"/>
</dbReference>
<dbReference type="InterPro" id="IPR005863">
    <property type="entry name" value="UDP-N-AcMur_synth"/>
</dbReference>
<dbReference type="HAMAP" id="MF_02019">
    <property type="entry name" value="MurF"/>
    <property type="match status" value="1"/>
</dbReference>
<comment type="subcellular location">
    <subcellularLocation>
        <location evidence="10 11">Cytoplasm</location>
    </subcellularLocation>
</comment>
<dbReference type="SUPFAM" id="SSF63418">
    <property type="entry name" value="MurE/MurF N-terminal domain"/>
    <property type="match status" value="1"/>
</dbReference>
<evidence type="ECO:0000256" key="4">
    <source>
        <dbReference type="ARBA" id="ARBA00022741"/>
    </source>
</evidence>
<dbReference type="Pfam" id="PF08245">
    <property type="entry name" value="Mur_ligase_M"/>
    <property type="match status" value="1"/>
</dbReference>
<dbReference type="Gene3D" id="3.40.1390.10">
    <property type="entry name" value="MurE/MurF, N-terminal domain"/>
    <property type="match status" value="1"/>
</dbReference>
<organism evidence="15 16">
    <name type="scientific">Thauera mechernichensis</name>
    <dbReference type="NCBI Taxonomy" id="82788"/>
    <lineage>
        <taxon>Bacteria</taxon>
        <taxon>Pseudomonadati</taxon>
        <taxon>Pseudomonadota</taxon>
        <taxon>Betaproteobacteria</taxon>
        <taxon>Rhodocyclales</taxon>
        <taxon>Zoogloeaceae</taxon>
        <taxon>Thauera</taxon>
    </lineage>
</organism>
<comment type="pathway">
    <text evidence="10 11">Cell wall biogenesis; peptidoglycan biosynthesis.</text>
</comment>
<dbReference type="InterPro" id="IPR051046">
    <property type="entry name" value="MurCDEF_CellWall_CoF430Synth"/>
</dbReference>
<dbReference type="SUPFAM" id="SSF53623">
    <property type="entry name" value="MurD-like peptide ligases, catalytic domain"/>
    <property type="match status" value="1"/>
</dbReference>
<evidence type="ECO:0000313" key="16">
    <source>
        <dbReference type="Proteomes" id="UP001597158"/>
    </source>
</evidence>
<dbReference type="Pfam" id="PF02875">
    <property type="entry name" value="Mur_ligase_C"/>
    <property type="match status" value="1"/>
</dbReference>
<evidence type="ECO:0000256" key="7">
    <source>
        <dbReference type="ARBA" id="ARBA00022984"/>
    </source>
</evidence>
<evidence type="ECO:0000256" key="5">
    <source>
        <dbReference type="ARBA" id="ARBA00022840"/>
    </source>
</evidence>
<keyword evidence="9 10" id="KW-0961">Cell wall biogenesis/degradation</keyword>
<evidence type="ECO:0000256" key="3">
    <source>
        <dbReference type="ARBA" id="ARBA00022618"/>
    </source>
</evidence>
<evidence type="ECO:0000313" key="15">
    <source>
        <dbReference type="EMBL" id="MFD1262972.1"/>
    </source>
</evidence>
<dbReference type="Pfam" id="PF01225">
    <property type="entry name" value="Mur_ligase"/>
    <property type="match status" value="1"/>
</dbReference>
<proteinExistence type="inferred from homology"/>
<keyword evidence="6 10" id="KW-0133">Cell shape</keyword>
<feature type="domain" description="Mur ligase N-terminal catalytic" evidence="12">
    <location>
        <begin position="26"/>
        <end position="104"/>
    </location>
</feature>
<evidence type="ECO:0000256" key="9">
    <source>
        <dbReference type="ARBA" id="ARBA00023316"/>
    </source>
</evidence>
<keyword evidence="4 10" id="KW-0547">Nucleotide-binding</keyword>
<comment type="similarity">
    <text evidence="10">Belongs to the MurCDEF family. MurF subfamily.</text>
</comment>
<dbReference type="PANTHER" id="PTHR43024:SF1">
    <property type="entry name" value="UDP-N-ACETYLMURAMOYL-TRIPEPTIDE--D-ALANYL-D-ALANINE LIGASE"/>
    <property type="match status" value="1"/>
</dbReference>
<keyword evidence="3 10" id="KW-0132">Cell division</keyword>
<keyword evidence="8 10" id="KW-0131">Cell cycle</keyword>
<dbReference type="Gene3D" id="3.40.1190.10">
    <property type="entry name" value="Mur-like, catalytic domain"/>
    <property type="match status" value="1"/>
</dbReference>
<dbReference type="InterPro" id="IPR036615">
    <property type="entry name" value="Mur_ligase_C_dom_sf"/>
</dbReference>
<dbReference type="Proteomes" id="UP001597158">
    <property type="component" value="Unassembled WGS sequence"/>
</dbReference>
<protein>
    <recommendedName>
        <fullName evidence="10 11">UDP-N-acetylmuramoyl-tripeptide--D-alanyl-D-alanine ligase</fullName>
        <ecNumber evidence="10 11">6.3.2.10</ecNumber>
    </recommendedName>
    <alternativeName>
        <fullName evidence="10">D-alanyl-D-alanine-adding enzyme</fullName>
    </alternativeName>
</protein>
<keyword evidence="2 10" id="KW-0436">Ligase</keyword>
<keyword evidence="1 10" id="KW-0963">Cytoplasm</keyword>
<feature type="domain" description="Mur ligase central" evidence="14">
    <location>
        <begin position="115"/>
        <end position="309"/>
    </location>
</feature>
<evidence type="ECO:0000256" key="1">
    <source>
        <dbReference type="ARBA" id="ARBA00022490"/>
    </source>
</evidence>
<dbReference type="EMBL" id="JBHTMC010000009">
    <property type="protein sequence ID" value="MFD1262972.1"/>
    <property type="molecule type" value="Genomic_DNA"/>
</dbReference>
<evidence type="ECO:0000259" key="14">
    <source>
        <dbReference type="Pfam" id="PF08245"/>
    </source>
</evidence>
<evidence type="ECO:0000256" key="2">
    <source>
        <dbReference type="ARBA" id="ARBA00022598"/>
    </source>
</evidence>
<keyword evidence="5 10" id="KW-0067">ATP-binding</keyword>
<dbReference type="PANTHER" id="PTHR43024">
    <property type="entry name" value="UDP-N-ACETYLMURAMOYL-TRIPEPTIDE--D-ALANYL-D-ALANINE LIGASE"/>
    <property type="match status" value="1"/>
</dbReference>
<reference evidence="16" key="1">
    <citation type="journal article" date="2019" name="Int. J. Syst. Evol. Microbiol.">
        <title>The Global Catalogue of Microorganisms (GCM) 10K type strain sequencing project: providing services to taxonomists for standard genome sequencing and annotation.</title>
        <authorList>
            <consortium name="The Broad Institute Genomics Platform"/>
            <consortium name="The Broad Institute Genome Sequencing Center for Infectious Disease"/>
            <person name="Wu L."/>
            <person name="Ma J."/>
        </authorList>
    </citation>
    <scope>NUCLEOTIDE SEQUENCE [LARGE SCALE GENOMIC DNA]</scope>
    <source>
        <strain evidence="16">CCUG 48884</strain>
    </source>
</reference>
<dbReference type="InterPro" id="IPR000713">
    <property type="entry name" value="Mur_ligase_N"/>
</dbReference>
<evidence type="ECO:0000259" key="12">
    <source>
        <dbReference type="Pfam" id="PF01225"/>
    </source>
</evidence>
<comment type="function">
    <text evidence="10 11">Involved in cell wall formation. Catalyzes the final step in the synthesis of UDP-N-acetylmuramoyl-pentapeptide, the precursor of murein.</text>
</comment>
<dbReference type="InterPro" id="IPR004101">
    <property type="entry name" value="Mur_ligase_C"/>
</dbReference>
<sequence length="475" mass="49386">MMTLHDALRALSVHGARVVGAARFERVGTDSRAVVPGQLFVALRGEHFDGHEFVALAGAAGAVAAMVDARWAAAHEAAGSAGETLPLIVVDDTRYALGTLAAAWRARFALPLIGVTGSNGKTTVKEMCAAILRAQAQREGFGEEVVLANRGNLNNDIGLPLTLLELRDYHRAAVVEMGMNKPGEIAYLSGLALPTVAIVNNAQRAHLEGMGSVDEVAREKGCIYQGLGAAGTAIINADDAHADYWRGLNADRAIVTFGVDQAADVRGRCTLRGLGSRLELDTPQGQVEFALQVPGLHNARNAVCAAAACLAAGVALEAVVEGLGGFSGTKGRLQRRPGPKGALILDDSYNANPDSVRAGIDVLAATPGHTWLVLGDMGEVGDSSAQVHDEIGGYAKSKGIDGLFALGDMSAVAVRNFGDGGHHFGSPEALVRALVARLDADSVVLVKGSRFMRMERVADALAAMHNSAPSKETGS</sequence>
<evidence type="ECO:0000256" key="8">
    <source>
        <dbReference type="ARBA" id="ARBA00023306"/>
    </source>
</evidence>